<dbReference type="PROSITE" id="PS51257">
    <property type="entry name" value="PROKAR_LIPOPROTEIN"/>
    <property type="match status" value="1"/>
</dbReference>
<sequence length="190" mass="22112">MKHLTFIIFLISFVLISCDGRSKIYKSNQEILKEHGLYEAFSERINYIPESYLETSTDTILSNGYEIKIKSYTDMNNSLLNTYTKNNIQHKNYYRNINSSITIIKNNQEILSKLINKEALITCDKSLEKMIQNKILQGVWINEYASIINNKVIINVLFVEPGTNKNINYSLEFDAQGKLFITDKLNQKYS</sequence>
<evidence type="ECO:0000313" key="1">
    <source>
        <dbReference type="EMBL" id="MFH6769406.1"/>
    </source>
</evidence>
<gene>
    <name evidence="1" type="ORF">V8G56_11705</name>
</gene>
<protein>
    <submittedName>
        <fullName evidence="1">Uncharacterized protein</fullName>
    </submittedName>
</protein>
<organism evidence="1 2">
    <name type="scientific">Gaetbulibacter aquiaggeris</name>
    <dbReference type="NCBI Taxonomy" id="1735373"/>
    <lineage>
        <taxon>Bacteria</taxon>
        <taxon>Pseudomonadati</taxon>
        <taxon>Bacteroidota</taxon>
        <taxon>Flavobacteriia</taxon>
        <taxon>Flavobacteriales</taxon>
        <taxon>Flavobacteriaceae</taxon>
        <taxon>Gaetbulibacter</taxon>
    </lineage>
</organism>
<proteinExistence type="predicted"/>
<accession>A0ABW7MRD7</accession>
<dbReference type="EMBL" id="JBAWKC010000003">
    <property type="protein sequence ID" value="MFH6769406.1"/>
    <property type="molecule type" value="Genomic_DNA"/>
</dbReference>
<evidence type="ECO:0000313" key="2">
    <source>
        <dbReference type="Proteomes" id="UP001610104"/>
    </source>
</evidence>
<dbReference type="Proteomes" id="UP001610104">
    <property type="component" value="Unassembled WGS sequence"/>
</dbReference>
<name>A0ABW7MRD7_9FLAO</name>
<reference evidence="1 2" key="1">
    <citation type="submission" date="2024-02" db="EMBL/GenBank/DDBJ databases">
        <title>A Gaetbulibacter species isolated from tidal flats and genomic insights of their niches.</title>
        <authorList>
            <person name="Ye Y."/>
        </authorList>
    </citation>
    <scope>NUCLEOTIDE SEQUENCE [LARGE SCALE GENOMIC DNA]</scope>
    <source>
        <strain evidence="1 2">KEM-8</strain>
    </source>
</reference>
<dbReference type="Gene3D" id="2.40.128.510">
    <property type="entry name" value="Protein of unknown function DUF4738"/>
    <property type="match status" value="1"/>
</dbReference>
<dbReference type="RefSeq" id="WP_395438638.1">
    <property type="nucleotide sequence ID" value="NZ_JBAWKC010000003.1"/>
</dbReference>
<comment type="caution">
    <text evidence="1">The sequence shown here is derived from an EMBL/GenBank/DDBJ whole genome shotgun (WGS) entry which is preliminary data.</text>
</comment>
<keyword evidence="2" id="KW-1185">Reference proteome</keyword>